<dbReference type="PROSITE" id="PS50005">
    <property type="entry name" value="TPR"/>
    <property type="match status" value="3"/>
</dbReference>
<gene>
    <name evidence="2" type="ORF">C0601_08960</name>
</gene>
<dbReference type="PANTHER" id="PTHR12558">
    <property type="entry name" value="CELL DIVISION CYCLE 16,23,27"/>
    <property type="match status" value="1"/>
</dbReference>
<evidence type="ECO:0000313" key="3">
    <source>
        <dbReference type="Proteomes" id="UP000234857"/>
    </source>
</evidence>
<dbReference type="EMBL" id="PKTG01000101">
    <property type="protein sequence ID" value="PLX16905.1"/>
    <property type="molecule type" value="Genomic_DNA"/>
</dbReference>
<dbReference type="Pfam" id="PF13432">
    <property type="entry name" value="TPR_16"/>
    <property type="match status" value="1"/>
</dbReference>
<dbReference type="InterPro" id="IPR011990">
    <property type="entry name" value="TPR-like_helical_dom_sf"/>
</dbReference>
<dbReference type="PROSITE" id="PS50293">
    <property type="entry name" value="TPR_REGION"/>
    <property type="match status" value="1"/>
</dbReference>
<dbReference type="Gene3D" id="1.25.40.10">
    <property type="entry name" value="Tetratricopeptide repeat domain"/>
    <property type="match status" value="1"/>
</dbReference>
<comment type="caution">
    <text evidence="2">The sequence shown here is derived from an EMBL/GenBank/DDBJ whole genome shotgun (WGS) entry which is preliminary data.</text>
</comment>
<dbReference type="SMART" id="SM00028">
    <property type="entry name" value="TPR"/>
    <property type="match status" value="3"/>
</dbReference>
<dbReference type="InterPro" id="IPR002885">
    <property type="entry name" value="PPR_rpt"/>
</dbReference>
<feature type="repeat" description="TPR" evidence="1">
    <location>
        <begin position="16"/>
        <end position="49"/>
    </location>
</feature>
<dbReference type="AlphaFoldDB" id="A0A2N5ZE11"/>
<dbReference type="Proteomes" id="UP000234857">
    <property type="component" value="Unassembled WGS sequence"/>
</dbReference>
<feature type="repeat" description="TPR" evidence="1">
    <location>
        <begin position="50"/>
        <end position="83"/>
    </location>
</feature>
<dbReference type="InterPro" id="IPR019734">
    <property type="entry name" value="TPR_rpt"/>
</dbReference>
<evidence type="ECO:0000313" key="2">
    <source>
        <dbReference type="EMBL" id="PLX16905.1"/>
    </source>
</evidence>
<accession>A0A2N5ZE11</accession>
<dbReference type="NCBIfam" id="TIGR00756">
    <property type="entry name" value="PPR"/>
    <property type="match status" value="1"/>
</dbReference>
<dbReference type="PROSITE" id="PS51375">
    <property type="entry name" value="PPR"/>
    <property type="match status" value="1"/>
</dbReference>
<reference evidence="2 3" key="1">
    <citation type="submission" date="2017-11" db="EMBL/GenBank/DDBJ databases">
        <title>Genome-resolved metagenomics identifies genetic mobility, metabolic interactions, and unexpected diversity in perchlorate-reducing communities.</title>
        <authorList>
            <person name="Barnum T.P."/>
            <person name="Figueroa I.A."/>
            <person name="Carlstrom C.I."/>
            <person name="Lucas L.N."/>
            <person name="Engelbrektson A.L."/>
            <person name="Coates J.D."/>
        </authorList>
    </citation>
    <scope>NUCLEOTIDE SEQUENCE [LARGE SCALE GENOMIC DNA]</scope>
    <source>
        <strain evidence="2">BM706</strain>
    </source>
</reference>
<name>A0A2N5ZE11_MUIH1</name>
<keyword evidence="1" id="KW-0802">TPR repeat</keyword>
<sequence length="385" mass="45144">MFATNLVSFSEPAEYWENLLNIANKYMENGMYSDAIKSYNEILTNTPDIPEVYNNLGIAYEKTGYNDKALESYKKALELKPGFPEVLNNLAGLYLKLNIHIDIAMAYAIKAVSIDERPNFFDTLGDVFERRRVYDKAIEYYLKAIKKDPEKYSSYMKLIKVYIKKGRLEKATHYMNELVKSGFESMDFLLLKVHLLKKTNHYADAHVELSYLINRYRDMEFSLDDEEMLSDEVRCYFYTTLWTAALSYYRAINPDIREITFDDIEKYLPWFYYGKVPRKDSKGHEFLINRNYYVECETHGINPDIFEFNGYFSQEIREIFERICKRNQLIIKAALKAYSVTHDITANTDMESISAFIPVEISCPQKGEYTIKDGEITCGKHGKLY</sequence>
<protein>
    <submittedName>
        <fullName evidence="2">Uncharacterized protein</fullName>
    </submittedName>
</protein>
<evidence type="ECO:0000256" key="1">
    <source>
        <dbReference type="PROSITE-ProRule" id="PRU00339"/>
    </source>
</evidence>
<dbReference type="Pfam" id="PF00515">
    <property type="entry name" value="TPR_1"/>
    <property type="match status" value="1"/>
</dbReference>
<dbReference type="PANTHER" id="PTHR12558:SF13">
    <property type="entry name" value="CELL DIVISION CYCLE PROTEIN 27 HOMOLOG"/>
    <property type="match status" value="1"/>
</dbReference>
<organism evidence="2 3">
    <name type="scientific">Muiribacterium halophilum</name>
    <dbReference type="NCBI Taxonomy" id="2053465"/>
    <lineage>
        <taxon>Bacteria</taxon>
        <taxon>Candidatus Muiribacteriota</taxon>
        <taxon>Candidatus Muiribacteriia</taxon>
        <taxon>Candidatus Muiribacteriales</taxon>
        <taxon>Candidatus Muiribacteriaceae</taxon>
        <taxon>Candidatus Muiribacterium</taxon>
    </lineage>
</organism>
<dbReference type="SUPFAM" id="SSF48452">
    <property type="entry name" value="TPR-like"/>
    <property type="match status" value="1"/>
</dbReference>
<proteinExistence type="predicted"/>
<feature type="repeat" description="TPR" evidence="1">
    <location>
        <begin position="118"/>
        <end position="151"/>
    </location>
</feature>